<feature type="region of interest" description="Disordered" evidence="1">
    <location>
        <begin position="69"/>
        <end position="109"/>
    </location>
</feature>
<accession>A0A0A9DHZ9</accession>
<reference evidence="2" key="1">
    <citation type="submission" date="2014-09" db="EMBL/GenBank/DDBJ databases">
        <authorList>
            <person name="Magalhaes I.L.F."/>
            <person name="Oliveira U."/>
            <person name="Santos F.R."/>
            <person name="Vidigal T.H.D.A."/>
            <person name="Brescovit A.D."/>
            <person name="Santos A.J."/>
        </authorList>
    </citation>
    <scope>NUCLEOTIDE SEQUENCE</scope>
    <source>
        <tissue evidence="2">Shoot tissue taken approximately 20 cm above the soil surface</tissue>
    </source>
</reference>
<organism evidence="2">
    <name type="scientific">Arundo donax</name>
    <name type="common">Giant reed</name>
    <name type="synonym">Donax arundinaceus</name>
    <dbReference type="NCBI Taxonomy" id="35708"/>
    <lineage>
        <taxon>Eukaryota</taxon>
        <taxon>Viridiplantae</taxon>
        <taxon>Streptophyta</taxon>
        <taxon>Embryophyta</taxon>
        <taxon>Tracheophyta</taxon>
        <taxon>Spermatophyta</taxon>
        <taxon>Magnoliopsida</taxon>
        <taxon>Liliopsida</taxon>
        <taxon>Poales</taxon>
        <taxon>Poaceae</taxon>
        <taxon>PACMAD clade</taxon>
        <taxon>Arundinoideae</taxon>
        <taxon>Arundineae</taxon>
        <taxon>Arundo</taxon>
    </lineage>
</organism>
<feature type="compositionally biased region" description="Basic and acidic residues" evidence="1">
    <location>
        <begin position="139"/>
        <end position="148"/>
    </location>
</feature>
<sequence length="160" mass="16754">MELEMLRSARRAARMPRSHSTGHSLFGAAAAAAEQGDHERFTLRLPPHVREEVLRSRRLRHATSLINLSDMSSDGSSRGGRRVGGVGGFGNGNGNGNGGGGASSHGGRRWQAFLARTVSWARGGGDGSVRNGWDGSTRLGRDDGESSRKGAASPPAVGRP</sequence>
<dbReference type="AlphaFoldDB" id="A0A0A9DHZ9"/>
<name>A0A0A9DHZ9_ARUDO</name>
<evidence type="ECO:0000313" key="2">
    <source>
        <dbReference type="EMBL" id="JAD86303.1"/>
    </source>
</evidence>
<feature type="region of interest" description="Disordered" evidence="1">
    <location>
        <begin position="1"/>
        <end position="22"/>
    </location>
</feature>
<feature type="region of interest" description="Disordered" evidence="1">
    <location>
        <begin position="121"/>
        <end position="160"/>
    </location>
</feature>
<feature type="compositionally biased region" description="Gly residues" evidence="1">
    <location>
        <begin position="82"/>
        <end position="104"/>
    </location>
</feature>
<feature type="compositionally biased region" description="Basic residues" evidence="1">
    <location>
        <begin position="8"/>
        <end position="17"/>
    </location>
</feature>
<dbReference type="EMBL" id="GBRH01211592">
    <property type="protein sequence ID" value="JAD86303.1"/>
    <property type="molecule type" value="Transcribed_RNA"/>
</dbReference>
<evidence type="ECO:0000256" key="1">
    <source>
        <dbReference type="SAM" id="MobiDB-lite"/>
    </source>
</evidence>
<protein>
    <submittedName>
        <fullName evidence="2">Uncharacterized protein</fullName>
    </submittedName>
</protein>
<reference evidence="2" key="2">
    <citation type="journal article" date="2015" name="Data Brief">
        <title>Shoot transcriptome of the giant reed, Arundo donax.</title>
        <authorList>
            <person name="Barrero R.A."/>
            <person name="Guerrero F.D."/>
            <person name="Moolhuijzen P."/>
            <person name="Goolsby J.A."/>
            <person name="Tidwell J."/>
            <person name="Bellgard S.E."/>
            <person name="Bellgard M.I."/>
        </authorList>
    </citation>
    <scope>NUCLEOTIDE SEQUENCE</scope>
    <source>
        <tissue evidence="2">Shoot tissue taken approximately 20 cm above the soil surface</tissue>
    </source>
</reference>
<proteinExistence type="predicted"/>